<dbReference type="AlphaFoldDB" id="A0A2I0JSL3"/>
<dbReference type="EMBL" id="PGOL01001305">
    <property type="protein sequence ID" value="PKI59307.1"/>
    <property type="molecule type" value="Genomic_DNA"/>
</dbReference>
<accession>A0A2I0JSL3</accession>
<gene>
    <name evidence="1" type="ORF">CRG98_020299</name>
</gene>
<organism evidence="1 2">
    <name type="scientific">Punica granatum</name>
    <name type="common">Pomegranate</name>
    <dbReference type="NCBI Taxonomy" id="22663"/>
    <lineage>
        <taxon>Eukaryota</taxon>
        <taxon>Viridiplantae</taxon>
        <taxon>Streptophyta</taxon>
        <taxon>Embryophyta</taxon>
        <taxon>Tracheophyta</taxon>
        <taxon>Spermatophyta</taxon>
        <taxon>Magnoliopsida</taxon>
        <taxon>eudicotyledons</taxon>
        <taxon>Gunneridae</taxon>
        <taxon>Pentapetalae</taxon>
        <taxon>rosids</taxon>
        <taxon>malvids</taxon>
        <taxon>Myrtales</taxon>
        <taxon>Lythraceae</taxon>
        <taxon>Punica</taxon>
    </lineage>
</organism>
<evidence type="ECO:0000313" key="2">
    <source>
        <dbReference type="Proteomes" id="UP000233551"/>
    </source>
</evidence>
<reference evidence="1 2" key="1">
    <citation type="submission" date="2017-11" db="EMBL/GenBank/DDBJ databases">
        <title>De-novo sequencing of pomegranate (Punica granatum L.) genome.</title>
        <authorList>
            <person name="Akparov Z."/>
            <person name="Amiraslanov A."/>
            <person name="Hajiyeva S."/>
            <person name="Abbasov M."/>
            <person name="Kaur K."/>
            <person name="Hamwieh A."/>
            <person name="Solovyev V."/>
            <person name="Salamov A."/>
            <person name="Braich B."/>
            <person name="Kosarev P."/>
            <person name="Mahmoud A."/>
            <person name="Hajiyev E."/>
            <person name="Babayeva S."/>
            <person name="Izzatullayeva V."/>
            <person name="Mammadov A."/>
            <person name="Mammadov A."/>
            <person name="Sharifova S."/>
            <person name="Ojaghi J."/>
            <person name="Eynullazada K."/>
            <person name="Bayramov B."/>
            <person name="Abdulazimova A."/>
            <person name="Shahmuradov I."/>
        </authorList>
    </citation>
    <scope>NUCLEOTIDE SEQUENCE [LARGE SCALE GENOMIC DNA]</scope>
    <source>
        <strain evidence="2">cv. AG2017</strain>
        <tissue evidence="1">Leaf</tissue>
    </source>
</reference>
<evidence type="ECO:0000313" key="1">
    <source>
        <dbReference type="EMBL" id="PKI59307.1"/>
    </source>
</evidence>
<proteinExistence type="predicted"/>
<name>A0A2I0JSL3_PUNGR</name>
<comment type="caution">
    <text evidence="1">The sequence shown here is derived from an EMBL/GenBank/DDBJ whole genome shotgun (WGS) entry which is preliminary data.</text>
</comment>
<protein>
    <submittedName>
        <fullName evidence="1">Uncharacterized protein</fullName>
    </submittedName>
</protein>
<dbReference type="Proteomes" id="UP000233551">
    <property type="component" value="Unassembled WGS sequence"/>
</dbReference>
<sequence length="268" mass="29572">MQSKTLRRIPVWFCGHHGTSTSRFLSRFCCKKSAISPLASRESKDPTFNFLPLAFTNKSSNSSTGARLPASSHRSESNIMFQMKWGGYDPLAFSVDLPIMDVSRASSVDQNPFHIKRANMSGTDQCIVMWVLNMLRVALRKCELCLLTLPRPGTLPRDVDRHALPGVGLSSVVGGSTQGPPSNNHIDYPAATSALALNTSLSVTLIPLLLFPMIGTILPPQPLNSSIRTFVLYRREPSRRCPLQWTPLVPPALHKALKVPCWMSFSIS</sequence>
<keyword evidence="2" id="KW-1185">Reference proteome</keyword>